<evidence type="ECO:0000256" key="2">
    <source>
        <dbReference type="ARBA" id="ARBA00022723"/>
    </source>
</evidence>
<dbReference type="AlphaFoldDB" id="A0A7W9NI14"/>
<name>A0A7W9NI14_9PSEU</name>
<comment type="caution">
    <text evidence="8">The sequence shown here is derived from an EMBL/GenBank/DDBJ whole genome shotgun (WGS) entry which is preliminary data.</text>
</comment>
<keyword evidence="5" id="KW-0411">Iron-sulfur</keyword>
<organism evidence="8 9">
    <name type="scientific">Kutzneria kofuensis</name>
    <dbReference type="NCBI Taxonomy" id="103725"/>
    <lineage>
        <taxon>Bacteria</taxon>
        <taxon>Bacillati</taxon>
        <taxon>Actinomycetota</taxon>
        <taxon>Actinomycetes</taxon>
        <taxon>Pseudonocardiales</taxon>
        <taxon>Pseudonocardiaceae</taxon>
        <taxon>Kutzneria</taxon>
    </lineage>
</organism>
<dbReference type="SUPFAM" id="SSF46548">
    <property type="entry name" value="alpha-helical ferredoxin"/>
    <property type="match status" value="1"/>
</dbReference>
<evidence type="ECO:0000256" key="3">
    <source>
        <dbReference type="ARBA" id="ARBA00023002"/>
    </source>
</evidence>
<evidence type="ECO:0000313" key="8">
    <source>
        <dbReference type="EMBL" id="MBB5892821.1"/>
    </source>
</evidence>
<dbReference type="InterPro" id="IPR009051">
    <property type="entry name" value="Helical_ferredxn"/>
</dbReference>
<evidence type="ECO:0000259" key="7">
    <source>
        <dbReference type="PROSITE" id="PS51379"/>
    </source>
</evidence>
<gene>
    <name evidence="8" type="ORF">BJ998_004017</name>
</gene>
<sequence>MGALQVTLGVIGVAVSVVAWGMFVAAVLRQVRTIRLGQPDPTRNGPFLPRLATLVKEFAAHTRMAKVRTVAPWHWLVMWGFLIGSLVLFEAYGEVFVPAWHWPVIGDWAVWNFVTEVLGVGTVVGGVALAVIRQLNHPRRADRLSRFAGSNFKQAYFVEAVVIIEGLGILGVKAFKEASGLEDQPLWANFVSGPLGHLLPANPDLVSVMAIIKLLSGMIWLAVVARNLTMGVAWHRFSAFFNIYFKREDDGGVALGALRPMMSAGKPLDFEEADPEKDVFGAGKIEDFSWKGWLDFSTCTECGRCQSQCPAWNTGKPLSPKLVITQLRDHAYAKAPYLLAGGRKDMAGDEIGIVGDDAEARLAKIDVLALAESGRPLIGGAEEMGVIDPDVLWSCTSCGACVEQCPVDIEHVDHIVDMRRYQVLIESNFPTELGGMFKNLENKGNPWGQNAKDRLAWTEGLPFEVPVFDGELADDVEYLFWVGCAGAFEDRARKTTQAVAELLHNAGVKYTVLGPEETCTGDPARRAGNEFLFQMLAQQNVEVLNTVFEGREPGKRKIVVTCAHCFNTLANEYPQLGGTFEVVHHTQLLNRLVREKRLVPVAPIAEDVTYHDPCYLGRHNKVYDAPRELVGATGAELREMPRHGDRSMCCGAGGARMWMEERIGKRINVERVDEALGTAPTKIATGCPFCRVMLSDGLTARKSEQAAGEHVEVVDVAQLLLAAVKRGDEQPAKV</sequence>
<dbReference type="PANTHER" id="PTHR43255:SF1">
    <property type="entry name" value="IRON-SULFUR-BINDING OXIDOREDUCTASE FADF-RELATED"/>
    <property type="match status" value="1"/>
</dbReference>
<keyword evidence="6" id="KW-0812">Transmembrane</keyword>
<evidence type="ECO:0000256" key="1">
    <source>
        <dbReference type="ARBA" id="ARBA00022485"/>
    </source>
</evidence>
<dbReference type="GO" id="GO:0046872">
    <property type="term" value="F:metal ion binding"/>
    <property type="evidence" value="ECO:0007669"/>
    <property type="project" value="UniProtKB-KW"/>
</dbReference>
<dbReference type="InterPro" id="IPR017896">
    <property type="entry name" value="4Fe4S_Fe-S-bd"/>
</dbReference>
<dbReference type="GO" id="GO:0005886">
    <property type="term" value="C:plasma membrane"/>
    <property type="evidence" value="ECO:0007669"/>
    <property type="project" value="TreeGrafter"/>
</dbReference>
<keyword evidence="1" id="KW-0004">4Fe-4S</keyword>
<dbReference type="Pfam" id="PF13187">
    <property type="entry name" value="Fer4_9"/>
    <property type="match status" value="1"/>
</dbReference>
<dbReference type="EMBL" id="JACHIR010000001">
    <property type="protein sequence ID" value="MBB5892821.1"/>
    <property type="molecule type" value="Genomic_DNA"/>
</dbReference>
<keyword evidence="6" id="KW-0472">Membrane</keyword>
<dbReference type="InterPro" id="IPR017900">
    <property type="entry name" value="4Fe4S_Fe_S_CS"/>
</dbReference>
<protein>
    <submittedName>
        <fullName evidence="8">Fe-S oxidoreductase</fullName>
    </submittedName>
</protein>
<feature type="domain" description="4Fe-4S ferredoxin-type" evidence="7">
    <location>
        <begin position="290"/>
        <end position="320"/>
    </location>
</feature>
<reference evidence="8 9" key="1">
    <citation type="submission" date="2020-08" db="EMBL/GenBank/DDBJ databases">
        <title>Sequencing the genomes of 1000 actinobacteria strains.</title>
        <authorList>
            <person name="Klenk H.-P."/>
        </authorList>
    </citation>
    <scope>NUCLEOTIDE SEQUENCE [LARGE SCALE GENOMIC DNA]</scope>
    <source>
        <strain evidence="8 9">DSM 43851</strain>
    </source>
</reference>
<keyword evidence="6" id="KW-1133">Transmembrane helix</keyword>
<feature type="transmembrane region" description="Helical" evidence="6">
    <location>
        <begin position="113"/>
        <end position="135"/>
    </location>
</feature>
<dbReference type="RefSeq" id="WP_184863793.1">
    <property type="nucleotide sequence ID" value="NZ_BAAAWY010000001.1"/>
</dbReference>
<feature type="transmembrane region" description="Helical" evidence="6">
    <location>
        <begin position="73"/>
        <end position="93"/>
    </location>
</feature>
<dbReference type="GO" id="GO:0016491">
    <property type="term" value="F:oxidoreductase activity"/>
    <property type="evidence" value="ECO:0007669"/>
    <property type="project" value="UniProtKB-KW"/>
</dbReference>
<dbReference type="InterPro" id="IPR004017">
    <property type="entry name" value="Cys_rich_dom"/>
</dbReference>
<evidence type="ECO:0000313" key="9">
    <source>
        <dbReference type="Proteomes" id="UP000585638"/>
    </source>
</evidence>
<feature type="domain" description="4Fe-4S ferredoxin-type" evidence="7">
    <location>
        <begin position="383"/>
        <end position="415"/>
    </location>
</feature>
<dbReference type="InterPro" id="IPR051460">
    <property type="entry name" value="HdrC_iron-sulfur_subunit"/>
</dbReference>
<keyword evidence="4" id="KW-0408">Iron</keyword>
<dbReference type="GO" id="GO:0051539">
    <property type="term" value="F:4 iron, 4 sulfur cluster binding"/>
    <property type="evidence" value="ECO:0007669"/>
    <property type="project" value="UniProtKB-KW"/>
</dbReference>
<dbReference type="Pfam" id="PF02754">
    <property type="entry name" value="CCG"/>
    <property type="match status" value="2"/>
</dbReference>
<keyword evidence="2" id="KW-0479">Metal-binding</keyword>
<evidence type="ECO:0000256" key="5">
    <source>
        <dbReference type="ARBA" id="ARBA00023014"/>
    </source>
</evidence>
<evidence type="ECO:0000256" key="6">
    <source>
        <dbReference type="SAM" id="Phobius"/>
    </source>
</evidence>
<evidence type="ECO:0000256" key="4">
    <source>
        <dbReference type="ARBA" id="ARBA00023004"/>
    </source>
</evidence>
<feature type="transmembrane region" description="Helical" evidence="6">
    <location>
        <begin position="6"/>
        <end position="28"/>
    </location>
</feature>
<dbReference type="Gene3D" id="1.10.1060.10">
    <property type="entry name" value="Alpha-helical ferredoxin"/>
    <property type="match status" value="1"/>
</dbReference>
<keyword evidence="9" id="KW-1185">Reference proteome</keyword>
<feature type="transmembrane region" description="Helical" evidence="6">
    <location>
        <begin position="205"/>
        <end position="225"/>
    </location>
</feature>
<accession>A0A7W9NI14</accession>
<dbReference type="Proteomes" id="UP000585638">
    <property type="component" value="Unassembled WGS sequence"/>
</dbReference>
<keyword evidence="3" id="KW-0560">Oxidoreductase</keyword>
<proteinExistence type="predicted"/>
<dbReference type="PROSITE" id="PS00198">
    <property type="entry name" value="4FE4S_FER_1"/>
    <property type="match status" value="1"/>
</dbReference>
<dbReference type="PROSITE" id="PS51379">
    <property type="entry name" value="4FE4S_FER_2"/>
    <property type="match status" value="2"/>
</dbReference>
<dbReference type="PANTHER" id="PTHR43255">
    <property type="entry name" value="IRON-SULFUR-BINDING OXIDOREDUCTASE FADF-RELATED-RELATED"/>
    <property type="match status" value="1"/>
</dbReference>